<feature type="domain" description="Major facilitator superfamily associated" evidence="8">
    <location>
        <begin position="1"/>
        <end position="97"/>
    </location>
</feature>
<evidence type="ECO:0000256" key="4">
    <source>
        <dbReference type="ARBA" id="ARBA00022989"/>
    </source>
</evidence>
<evidence type="ECO:0000313" key="9">
    <source>
        <dbReference type="EMBL" id="KAK7070883.1"/>
    </source>
</evidence>
<feature type="compositionally biased region" description="Low complexity" evidence="6">
    <location>
        <begin position="136"/>
        <end position="146"/>
    </location>
</feature>
<feature type="transmembrane region" description="Helical" evidence="7">
    <location>
        <begin position="68"/>
        <end position="87"/>
    </location>
</feature>
<evidence type="ECO:0000256" key="1">
    <source>
        <dbReference type="ARBA" id="ARBA00004141"/>
    </source>
</evidence>
<evidence type="ECO:0000256" key="3">
    <source>
        <dbReference type="ARBA" id="ARBA00022692"/>
    </source>
</evidence>
<dbReference type="EMBL" id="JAXCGZ010015203">
    <property type="protein sequence ID" value="KAK7070883.1"/>
    <property type="molecule type" value="Genomic_DNA"/>
</dbReference>
<dbReference type="Pfam" id="PF12832">
    <property type="entry name" value="MFS_1_like"/>
    <property type="match status" value="1"/>
</dbReference>
<feature type="region of interest" description="Disordered" evidence="6">
    <location>
        <begin position="133"/>
        <end position="170"/>
    </location>
</feature>
<dbReference type="GO" id="GO:0016020">
    <property type="term" value="C:membrane"/>
    <property type="evidence" value="ECO:0007669"/>
    <property type="project" value="UniProtKB-SubCell"/>
</dbReference>
<sequence length="170" mass="18393">MGHTLVFALSLAALAVRCCLYYAVTNPWWFLPIELLNGVSYGLFHTCMASFASHIAPEGAQATLQAIVRASLTIGQASAGFLGGILYQKLGGAKMFLSVGLFDVGFCIFFGIMQALITKYYDNTKLFGKKGYEVPSRNNSSSGDSSQESHEVGENGTQDKETKRALMDNV</sequence>
<dbReference type="InterPro" id="IPR051717">
    <property type="entry name" value="MFS_MFSD6"/>
</dbReference>
<proteinExistence type="inferred from homology"/>
<name>A0AAN9A0S7_HALRR</name>
<evidence type="ECO:0000256" key="5">
    <source>
        <dbReference type="ARBA" id="ARBA00023136"/>
    </source>
</evidence>
<comment type="similarity">
    <text evidence="2">Belongs to the major facilitator superfamily. MFSD6 family.</text>
</comment>
<dbReference type="Proteomes" id="UP001381693">
    <property type="component" value="Unassembled WGS sequence"/>
</dbReference>
<comment type="subcellular location">
    <subcellularLocation>
        <location evidence="1">Membrane</location>
        <topology evidence="1">Multi-pass membrane protein</topology>
    </subcellularLocation>
</comment>
<keyword evidence="3 7" id="KW-0812">Transmembrane</keyword>
<protein>
    <recommendedName>
        <fullName evidence="8">Major facilitator superfamily associated domain-containing protein</fullName>
    </recommendedName>
</protein>
<comment type="caution">
    <text evidence="9">The sequence shown here is derived from an EMBL/GenBank/DDBJ whole genome shotgun (WGS) entry which is preliminary data.</text>
</comment>
<dbReference type="Gene3D" id="1.20.1250.20">
    <property type="entry name" value="MFS general substrate transporter like domains"/>
    <property type="match status" value="1"/>
</dbReference>
<reference evidence="9 10" key="1">
    <citation type="submission" date="2023-11" db="EMBL/GenBank/DDBJ databases">
        <title>Halocaridina rubra genome assembly.</title>
        <authorList>
            <person name="Smith C."/>
        </authorList>
    </citation>
    <scope>NUCLEOTIDE SEQUENCE [LARGE SCALE GENOMIC DNA]</scope>
    <source>
        <strain evidence="9">EP-1</strain>
        <tissue evidence="9">Whole</tissue>
    </source>
</reference>
<evidence type="ECO:0000313" key="10">
    <source>
        <dbReference type="Proteomes" id="UP001381693"/>
    </source>
</evidence>
<keyword evidence="4 7" id="KW-1133">Transmembrane helix</keyword>
<evidence type="ECO:0000256" key="7">
    <source>
        <dbReference type="SAM" id="Phobius"/>
    </source>
</evidence>
<gene>
    <name evidence="9" type="ORF">SK128_003090</name>
</gene>
<organism evidence="9 10">
    <name type="scientific">Halocaridina rubra</name>
    <name type="common">Hawaiian red shrimp</name>
    <dbReference type="NCBI Taxonomy" id="373956"/>
    <lineage>
        <taxon>Eukaryota</taxon>
        <taxon>Metazoa</taxon>
        <taxon>Ecdysozoa</taxon>
        <taxon>Arthropoda</taxon>
        <taxon>Crustacea</taxon>
        <taxon>Multicrustacea</taxon>
        <taxon>Malacostraca</taxon>
        <taxon>Eumalacostraca</taxon>
        <taxon>Eucarida</taxon>
        <taxon>Decapoda</taxon>
        <taxon>Pleocyemata</taxon>
        <taxon>Caridea</taxon>
        <taxon>Atyoidea</taxon>
        <taxon>Atyidae</taxon>
        <taxon>Halocaridina</taxon>
    </lineage>
</organism>
<dbReference type="SUPFAM" id="SSF103473">
    <property type="entry name" value="MFS general substrate transporter"/>
    <property type="match status" value="1"/>
</dbReference>
<evidence type="ECO:0000256" key="6">
    <source>
        <dbReference type="SAM" id="MobiDB-lite"/>
    </source>
</evidence>
<keyword evidence="10" id="KW-1185">Reference proteome</keyword>
<evidence type="ECO:0000259" key="8">
    <source>
        <dbReference type="Pfam" id="PF12832"/>
    </source>
</evidence>
<dbReference type="PANTHER" id="PTHR16172">
    <property type="entry name" value="MAJOR FACILITATOR SUPERFAMILY DOMAIN-CONTAINING PROTEIN 6-LIKE"/>
    <property type="match status" value="1"/>
</dbReference>
<feature type="transmembrane region" description="Helical" evidence="7">
    <location>
        <begin position="93"/>
        <end position="117"/>
    </location>
</feature>
<dbReference type="InterPro" id="IPR024989">
    <property type="entry name" value="MFS_assoc_dom"/>
</dbReference>
<dbReference type="PANTHER" id="PTHR16172:SF30">
    <property type="entry name" value="SUGAR BABY, ISOFORM C"/>
    <property type="match status" value="1"/>
</dbReference>
<accession>A0AAN9A0S7</accession>
<feature type="compositionally biased region" description="Basic and acidic residues" evidence="6">
    <location>
        <begin position="147"/>
        <end position="170"/>
    </location>
</feature>
<keyword evidence="5 7" id="KW-0472">Membrane</keyword>
<dbReference type="InterPro" id="IPR036259">
    <property type="entry name" value="MFS_trans_sf"/>
</dbReference>
<dbReference type="AlphaFoldDB" id="A0AAN9A0S7"/>
<evidence type="ECO:0000256" key="2">
    <source>
        <dbReference type="ARBA" id="ARBA00005241"/>
    </source>
</evidence>